<dbReference type="EMBL" id="JAAMPC010000013">
    <property type="protein sequence ID" value="KAG2269166.1"/>
    <property type="molecule type" value="Genomic_DNA"/>
</dbReference>
<sequence length="184" mass="21045">MSEARRGSQSHHQRKPWLLLLEINERSPTKFLGLAFRLGPLEQDGSSKTSSRRRRQRKAEEAEIYQDDAALPASIRQSRPLSSEILGTHPDADLVTGSGRNPRKLEKEEQRGGRAVPIYICYGNNDVVVSTEFYREDEKKDERVGRIDWTEFVWEVEALPPTLELSNSEKDGENVEVEDVTIHM</sequence>
<name>A0A8X7UAL2_BRACI</name>
<keyword evidence="3" id="KW-1185">Reference proteome</keyword>
<comment type="caution">
    <text evidence="2">The sequence shown here is derived from an EMBL/GenBank/DDBJ whole genome shotgun (WGS) entry which is preliminary data.</text>
</comment>
<dbReference type="CDD" id="cd00838">
    <property type="entry name" value="MPP_superfamily"/>
    <property type="match status" value="1"/>
</dbReference>
<protein>
    <submittedName>
        <fullName evidence="2">Uncharacterized protein</fullName>
    </submittedName>
</protein>
<reference evidence="2 3" key="1">
    <citation type="submission" date="2020-02" db="EMBL/GenBank/DDBJ databases">
        <authorList>
            <person name="Ma Q."/>
            <person name="Huang Y."/>
            <person name="Song X."/>
            <person name="Pei D."/>
        </authorList>
    </citation>
    <scope>NUCLEOTIDE SEQUENCE [LARGE SCALE GENOMIC DNA]</scope>
    <source>
        <strain evidence="2">Sxm20200214</strain>
        <tissue evidence="2">Leaf</tissue>
    </source>
</reference>
<dbReference type="AlphaFoldDB" id="A0A8X7UAL2"/>
<feature type="compositionally biased region" description="Acidic residues" evidence="1">
    <location>
        <begin position="174"/>
        <end position="184"/>
    </location>
</feature>
<feature type="region of interest" description="Disordered" evidence="1">
    <location>
        <begin position="165"/>
        <end position="184"/>
    </location>
</feature>
<proteinExistence type="predicted"/>
<feature type="region of interest" description="Disordered" evidence="1">
    <location>
        <begin position="42"/>
        <end position="110"/>
    </location>
</feature>
<organism evidence="2 3">
    <name type="scientific">Brassica carinata</name>
    <name type="common">Ethiopian mustard</name>
    <name type="synonym">Abyssinian cabbage</name>
    <dbReference type="NCBI Taxonomy" id="52824"/>
    <lineage>
        <taxon>Eukaryota</taxon>
        <taxon>Viridiplantae</taxon>
        <taxon>Streptophyta</taxon>
        <taxon>Embryophyta</taxon>
        <taxon>Tracheophyta</taxon>
        <taxon>Spermatophyta</taxon>
        <taxon>Magnoliopsida</taxon>
        <taxon>eudicotyledons</taxon>
        <taxon>Gunneridae</taxon>
        <taxon>Pentapetalae</taxon>
        <taxon>rosids</taxon>
        <taxon>malvids</taxon>
        <taxon>Brassicales</taxon>
        <taxon>Brassicaceae</taxon>
        <taxon>Brassiceae</taxon>
        <taxon>Brassica</taxon>
    </lineage>
</organism>
<accession>A0A8X7UAL2</accession>
<dbReference type="Proteomes" id="UP000886595">
    <property type="component" value="Unassembled WGS sequence"/>
</dbReference>
<gene>
    <name evidence="2" type="ORF">Bca52824_063721</name>
</gene>
<evidence type="ECO:0000313" key="3">
    <source>
        <dbReference type="Proteomes" id="UP000886595"/>
    </source>
</evidence>
<evidence type="ECO:0000256" key="1">
    <source>
        <dbReference type="SAM" id="MobiDB-lite"/>
    </source>
</evidence>
<evidence type="ECO:0000313" key="2">
    <source>
        <dbReference type="EMBL" id="KAG2269166.1"/>
    </source>
</evidence>